<evidence type="ECO:0000313" key="4">
    <source>
        <dbReference type="Proteomes" id="UP001149165"/>
    </source>
</evidence>
<accession>A0A9W9GBK3</accession>
<gene>
    <name evidence="3" type="ORF">N7456_000207</name>
</gene>
<dbReference type="PROSITE" id="PS51186">
    <property type="entry name" value="GNAT"/>
    <property type="match status" value="1"/>
</dbReference>
<dbReference type="GO" id="GO:0016747">
    <property type="term" value="F:acyltransferase activity, transferring groups other than amino-acyl groups"/>
    <property type="evidence" value="ECO:0007669"/>
    <property type="project" value="InterPro"/>
</dbReference>
<evidence type="ECO:0000256" key="1">
    <source>
        <dbReference type="SAM" id="Phobius"/>
    </source>
</evidence>
<keyword evidence="1" id="KW-0472">Membrane</keyword>
<dbReference type="CDD" id="cd04301">
    <property type="entry name" value="NAT_SF"/>
    <property type="match status" value="1"/>
</dbReference>
<name>A0A9W9GBK3_9EURO</name>
<dbReference type="InterPro" id="IPR052523">
    <property type="entry name" value="Trichothecene_AcTrans"/>
</dbReference>
<reference evidence="3" key="2">
    <citation type="journal article" date="2023" name="IMA Fungus">
        <title>Comparative genomic study of the Penicillium genus elucidates a diverse pangenome and 15 lateral gene transfer events.</title>
        <authorList>
            <person name="Petersen C."/>
            <person name="Sorensen T."/>
            <person name="Nielsen M.R."/>
            <person name="Sondergaard T.E."/>
            <person name="Sorensen J.L."/>
            <person name="Fitzpatrick D.A."/>
            <person name="Frisvad J.C."/>
            <person name="Nielsen K.L."/>
        </authorList>
    </citation>
    <scope>NUCLEOTIDE SEQUENCE</scope>
    <source>
        <strain evidence="3">IBT 30069</strain>
    </source>
</reference>
<keyword evidence="4" id="KW-1185">Reference proteome</keyword>
<keyword evidence="1" id="KW-0812">Transmembrane</keyword>
<dbReference type="Proteomes" id="UP001149165">
    <property type="component" value="Unassembled WGS sequence"/>
</dbReference>
<dbReference type="PANTHER" id="PTHR42791:SF2">
    <property type="entry name" value="N-ACETYLTRANSFERASE DOMAIN-CONTAINING PROTEIN"/>
    <property type="match status" value="1"/>
</dbReference>
<reference evidence="3" key="1">
    <citation type="submission" date="2022-11" db="EMBL/GenBank/DDBJ databases">
        <authorList>
            <person name="Petersen C."/>
        </authorList>
    </citation>
    <scope>NUCLEOTIDE SEQUENCE</scope>
    <source>
        <strain evidence="3">IBT 30069</strain>
    </source>
</reference>
<dbReference type="Pfam" id="PF13673">
    <property type="entry name" value="Acetyltransf_10"/>
    <property type="match status" value="1"/>
</dbReference>
<dbReference type="SUPFAM" id="SSF55729">
    <property type="entry name" value="Acyl-CoA N-acyltransferases (Nat)"/>
    <property type="match status" value="1"/>
</dbReference>
<protein>
    <recommendedName>
        <fullName evidence="2">N-acetyltransferase domain-containing protein</fullName>
    </recommendedName>
</protein>
<dbReference type="InterPro" id="IPR000182">
    <property type="entry name" value="GNAT_dom"/>
</dbReference>
<feature type="transmembrane region" description="Helical" evidence="1">
    <location>
        <begin position="236"/>
        <end position="259"/>
    </location>
</feature>
<feature type="domain" description="N-acetyltransferase" evidence="2">
    <location>
        <begin position="18"/>
        <end position="232"/>
    </location>
</feature>
<dbReference type="InterPro" id="IPR016181">
    <property type="entry name" value="Acyl_CoA_acyltransferase"/>
</dbReference>
<evidence type="ECO:0000313" key="3">
    <source>
        <dbReference type="EMBL" id="KAJ5115859.1"/>
    </source>
</evidence>
<dbReference type="PANTHER" id="PTHR42791">
    <property type="entry name" value="GNAT FAMILY ACETYLTRANSFERASE"/>
    <property type="match status" value="1"/>
</dbReference>
<evidence type="ECO:0000259" key="2">
    <source>
        <dbReference type="PROSITE" id="PS51186"/>
    </source>
</evidence>
<proteinExistence type="predicted"/>
<organism evidence="3 4">
    <name type="scientific">Penicillium angulare</name>
    <dbReference type="NCBI Taxonomy" id="116970"/>
    <lineage>
        <taxon>Eukaryota</taxon>
        <taxon>Fungi</taxon>
        <taxon>Dikarya</taxon>
        <taxon>Ascomycota</taxon>
        <taxon>Pezizomycotina</taxon>
        <taxon>Eurotiomycetes</taxon>
        <taxon>Eurotiomycetidae</taxon>
        <taxon>Eurotiales</taxon>
        <taxon>Aspergillaceae</taxon>
        <taxon>Penicillium</taxon>
    </lineage>
</organism>
<dbReference type="AlphaFoldDB" id="A0A9W9GBK3"/>
<keyword evidence="1" id="KW-1133">Transmembrane helix</keyword>
<dbReference type="OrthoDB" id="410198at2759"/>
<dbReference type="EMBL" id="JAPQKH010000001">
    <property type="protein sequence ID" value="KAJ5115859.1"/>
    <property type="molecule type" value="Genomic_DNA"/>
</dbReference>
<dbReference type="Gene3D" id="3.40.630.30">
    <property type="match status" value="1"/>
</dbReference>
<comment type="caution">
    <text evidence="3">The sequence shown here is derived from an EMBL/GenBank/DDBJ whole genome shotgun (WGS) entry which is preliminary data.</text>
</comment>
<sequence>MDEESVKAEPPARNSEQLIMRPATKADLDSITWIVEGGFPDDPGCSYKYPYRAEYPADFWKWTRREYEEYLDQPEKYVTLVTTAPVSVDGGKTVTHKPVSLAVWDISVETKSNGSDLGIDKRRDANPGHMRVYASTMAYAFEKYFVRYGERQIHLAWLITHPDFRRRGAGTMLCDWGRDMASQRGWMWTVIASPMGMSLYQHLGWNMVGTETIRVQEEDESVDIYIMEERFKPAGWQASVVTPIATLASLSFGALYYIFGRT</sequence>